<feature type="region of interest" description="Disordered" evidence="13">
    <location>
        <begin position="84"/>
        <end position="105"/>
    </location>
</feature>
<evidence type="ECO:0000256" key="9">
    <source>
        <dbReference type="ARBA" id="ARBA00022989"/>
    </source>
</evidence>
<dbReference type="EC" id="2.3.2.27" evidence="3"/>
<evidence type="ECO:0000256" key="6">
    <source>
        <dbReference type="ARBA" id="ARBA00022723"/>
    </source>
</evidence>
<keyword evidence="10 14" id="KW-0472">Membrane</keyword>
<accession>A0A9Q0JLA6</accession>
<dbReference type="Pfam" id="PF13639">
    <property type="entry name" value="zf-RING_2"/>
    <property type="match status" value="1"/>
</dbReference>
<dbReference type="PANTHER" id="PTHR46905:SF1">
    <property type="entry name" value="RING-TYPE E3 UBIQUITIN TRANSFERASE"/>
    <property type="match status" value="1"/>
</dbReference>
<comment type="catalytic activity">
    <reaction evidence="1">
        <text>S-ubiquitinyl-[E2 ubiquitin-conjugating enzyme]-L-cysteine + [acceptor protein]-L-lysine = [E2 ubiquitin-conjugating enzyme]-L-cysteine + N(6)-ubiquitinyl-[acceptor protein]-L-lysine.</text>
        <dbReference type="EC" id="2.3.2.27"/>
    </reaction>
</comment>
<dbReference type="InterPro" id="IPR044602">
    <property type="entry name" value="ATL10/ATL72-79-like"/>
</dbReference>
<feature type="compositionally biased region" description="Basic and acidic residues" evidence="13">
    <location>
        <begin position="96"/>
        <end position="105"/>
    </location>
</feature>
<evidence type="ECO:0000256" key="10">
    <source>
        <dbReference type="ARBA" id="ARBA00023136"/>
    </source>
</evidence>
<evidence type="ECO:0000313" key="17">
    <source>
        <dbReference type="Proteomes" id="UP001141552"/>
    </source>
</evidence>
<keyword evidence="9 14" id="KW-1133">Transmembrane helix</keyword>
<evidence type="ECO:0000256" key="4">
    <source>
        <dbReference type="ARBA" id="ARBA00022679"/>
    </source>
</evidence>
<dbReference type="AlphaFoldDB" id="A0A9Q0JLA6"/>
<dbReference type="EMBL" id="JAKUCV010001841">
    <property type="protein sequence ID" value="KAJ4844905.1"/>
    <property type="molecule type" value="Genomic_DNA"/>
</dbReference>
<evidence type="ECO:0000256" key="7">
    <source>
        <dbReference type="ARBA" id="ARBA00022786"/>
    </source>
</evidence>
<organism evidence="16 17">
    <name type="scientific">Turnera subulata</name>
    <dbReference type="NCBI Taxonomy" id="218843"/>
    <lineage>
        <taxon>Eukaryota</taxon>
        <taxon>Viridiplantae</taxon>
        <taxon>Streptophyta</taxon>
        <taxon>Embryophyta</taxon>
        <taxon>Tracheophyta</taxon>
        <taxon>Spermatophyta</taxon>
        <taxon>Magnoliopsida</taxon>
        <taxon>eudicotyledons</taxon>
        <taxon>Gunneridae</taxon>
        <taxon>Pentapetalae</taxon>
        <taxon>rosids</taxon>
        <taxon>fabids</taxon>
        <taxon>Malpighiales</taxon>
        <taxon>Passifloraceae</taxon>
        <taxon>Turnera</taxon>
    </lineage>
</organism>
<dbReference type="GO" id="GO:0016020">
    <property type="term" value="C:membrane"/>
    <property type="evidence" value="ECO:0007669"/>
    <property type="project" value="UniProtKB-SubCell"/>
</dbReference>
<evidence type="ECO:0000256" key="1">
    <source>
        <dbReference type="ARBA" id="ARBA00000900"/>
    </source>
</evidence>
<evidence type="ECO:0000256" key="2">
    <source>
        <dbReference type="ARBA" id="ARBA00004167"/>
    </source>
</evidence>
<dbReference type="PROSITE" id="PS50089">
    <property type="entry name" value="ZF_RING_2"/>
    <property type="match status" value="1"/>
</dbReference>
<dbReference type="Proteomes" id="UP001141552">
    <property type="component" value="Unassembled WGS sequence"/>
</dbReference>
<keyword evidence="6" id="KW-0479">Metal-binding</keyword>
<keyword evidence="17" id="KW-1185">Reference proteome</keyword>
<evidence type="ECO:0000256" key="5">
    <source>
        <dbReference type="ARBA" id="ARBA00022692"/>
    </source>
</evidence>
<dbReference type="InterPro" id="IPR001841">
    <property type="entry name" value="Znf_RING"/>
</dbReference>
<comment type="subcellular location">
    <subcellularLocation>
        <location evidence="2">Membrane</location>
        <topology evidence="2">Single-pass membrane protein</topology>
    </subcellularLocation>
</comment>
<dbReference type="GO" id="GO:0016567">
    <property type="term" value="P:protein ubiquitination"/>
    <property type="evidence" value="ECO:0007669"/>
    <property type="project" value="InterPro"/>
</dbReference>
<dbReference type="InterPro" id="IPR013083">
    <property type="entry name" value="Znf_RING/FYVE/PHD"/>
</dbReference>
<evidence type="ECO:0000256" key="14">
    <source>
        <dbReference type="SAM" id="Phobius"/>
    </source>
</evidence>
<dbReference type="GO" id="GO:0061630">
    <property type="term" value="F:ubiquitin protein ligase activity"/>
    <property type="evidence" value="ECO:0007669"/>
    <property type="project" value="UniProtKB-EC"/>
</dbReference>
<evidence type="ECO:0000256" key="3">
    <source>
        <dbReference type="ARBA" id="ARBA00012483"/>
    </source>
</evidence>
<keyword evidence="5 14" id="KW-0812">Transmembrane</keyword>
<keyword evidence="12" id="KW-0863">Zinc-finger</keyword>
<evidence type="ECO:0000256" key="12">
    <source>
        <dbReference type="PROSITE-ProRule" id="PRU00175"/>
    </source>
</evidence>
<evidence type="ECO:0000313" key="16">
    <source>
        <dbReference type="EMBL" id="KAJ4844905.1"/>
    </source>
</evidence>
<sequence length="220" mass="24106">MRAATEETAGAAEGEGRNVRFLNPPSAAPSRACNPQVQNCKWWPYSTSNDFEANTATIIILLLCALICALALNTAIRWFLRGGRGRSQEEEGGEGEQQKPSKDHEMLLGTETLQIYSTAMKQVDCAICLSEFGEGEQVRVLGRCNHAFHPHCVDKWLSSHPSCPTCRTTCLPSSFDSLETPKTANRCPENANSQLPPPPPPPRHHIITIAIDPIPSHLPL</sequence>
<comment type="similarity">
    <text evidence="11">Belongs to the RING-type zinc finger family. ATL subfamily.</text>
</comment>
<evidence type="ECO:0000256" key="11">
    <source>
        <dbReference type="ARBA" id="ARBA00024209"/>
    </source>
</evidence>
<keyword evidence="4" id="KW-0808">Transferase</keyword>
<proteinExistence type="inferred from homology"/>
<dbReference type="OrthoDB" id="8062037at2759"/>
<dbReference type="PANTHER" id="PTHR46905">
    <property type="entry name" value="RING-H2 FINGER PROTEIN ATL78"/>
    <property type="match status" value="1"/>
</dbReference>
<evidence type="ECO:0000259" key="15">
    <source>
        <dbReference type="PROSITE" id="PS50089"/>
    </source>
</evidence>
<comment type="caution">
    <text evidence="16">The sequence shown here is derived from an EMBL/GenBank/DDBJ whole genome shotgun (WGS) entry which is preliminary data.</text>
</comment>
<gene>
    <name evidence="16" type="ORF">Tsubulata_002636</name>
</gene>
<evidence type="ECO:0000256" key="8">
    <source>
        <dbReference type="ARBA" id="ARBA00022833"/>
    </source>
</evidence>
<dbReference type="CDD" id="cd16461">
    <property type="entry name" value="RING-H2_EL5-like"/>
    <property type="match status" value="1"/>
</dbReference>
<dbReference type="GO" id="GO:0008270">
    <property type="term" value="F:zinc ion binding"/>
    <property type="evidence" value="ECO:0007669"/>
    <property type="project" value="UniProtKB-KW"/>
</dbReference>
<protein>
    <recommendedName>
        <fullName evidence="3">RING-type E3 ubiquitin transferase</fullName>
        <ecNumber evidence="3">2.3.2.27</ecNumber>
    </recommendedName>
</protein>
<evidence type="ECO:0000256" key="13">
    <source>
        <dbReference type="SAM" id="MobiDB-lite"/>
    </source>
</evidence>
<dbReference type="SMART" id="SM00184">
    <property type="entry name" value="RING"/>
    <property type="match status" value="1"/>
</dbReference>
<feature type="region of interest" description="Disordered" evidence="13">
    <location>
        <begin position="1"/>
        <end position="23"/>
    </location>
</feature>
<dbReference type="SUPFAM" id="SSF57850">
    <property type="entry name" value="RING/U-box"/>
    <property type="match status" value="1"/>
</dbReference>
<dbReference type="Gene3D" id="3.30.40.10">
    <property type="entry name" value="Zinc/RING finger domain, C3HC4 (zinc finger)"/>
    <property type="match status" value="1"/>
</dbReference>
<reference evidence="16" key="2">
    <citation type="journal article" date="2023" name="Plants (Basel)">
        <title>Annotation of the Turnera subulata (Passifloraceae) Draft Genome Reveals the S-Locus Evolved after the Divergence of Turneroideae from Passifloroideae in a Stepwise Manner.</title>
        <authorList>
            <person name="Henning P.M."/>
            <person name="Roalson E.H."/>
            <person name="Mir W."/>
            <person name="McCubbin A.G."/>
            <person name="Shore J.S."/>
        </authorList>
    </citation>
    <scope>NUCLEOTIDE SEQUENCE</scope>
    <source>
        <strain evidence="16">F60SS</strain>
    </source>
</reference>
<feature type="domain" description="RING-type" evidence="15">
    <location>
        <begin position="125"/>
        <end position="167"/>
    </location>
</feature>
<keyword evidence="7" id="KW-0833">Ubl conjugation pathway</keyword>
<name>A0A9Q0JLA6_9ROSI</name>
<reference evidence="16" key="1">
    <citation type="submission" date="2022-02" db="EMBL/GenBank/DDBJ databases">
        <authorList>
            <person name="Henning P.M."/>
            <person name="McCubbin A.G."/>
            <person name="Shore J.S."/>
        </authorList>
    </citation>
    <scope>NUCLEOTIDE SEQUENCE</scope>
    <source>
        <strain evidence="16">F60SS</strain>
        <tissue evidence="16">Leaves</tissue>
    </source>
</reference>
<keyword evidence="8" id="KW-0862">Zinc</keyword>
<feature type="transmembrane region" description="Helical" evidence="14">
    <location>
        <begin position="58"/>
        <end position="80"/>
    </location>
</feature>